<evidence type="ECO:0000313" key="4">
    <source>
        <dbReference type="Proteomes" id="UP000075884"/>
    </source>
</evidence>
<evidence type="ECO:0000259" key="2">
    <source>
        <dbReference type="Pfam" id="PF10441"/>
    </source>
</evidence>
<protein>
    <submittedName>
        <fullName evidence="3">Urb2 domain-containing protein</fullName>
    </submittedName>
</protein>
<evidence type="ECO:0000256" key="1">
    <source>
        <dbReference type="SAM" id="MobiDB-lite"/>
    </source>
</evidence>
<feature type="domain" description="Nucleolar 27S pre-rRNA processing Urb2/Npa2 C-terminal" evidence="2">
    <location>
        <begin position="1229"/>
        <end position="1431"/>
    </location>
</feature>
<sequence>MDIKSEILKRLSNAERTFSENLAYGIKLWKSSSFYYMSKYDITFSFLLENVQEFFGELNELDESQFNERWQIINTFLALPCPSNALPATVVTRLKDTLQSLTNTASGRKEQLLESLLIVAFDAKYKNFYKFDFQAYGAMLRVALEYYRKCLEVAKPKEEEEKIVDRIFSDIRIYLKSASGDAKWRNAFDNFLTPLSELVLLLEKRGITRRNELLDFFQQVYFTTANVSTFNRVTGDAKNQLFMGSFDLSRIPLHVIALLVEGFLRTYRDLKLEILLFLKYFLLHVFVEKKRSVLSDSHQVFTLTKYVFTLLRKYFIIVDQQLMEDFNFTEILTTKLREQLKFCATSEPMMRDFCNLICTVNAYNPLILEHSIVDIILTVMFVRKEPATLQCFQQMLVSTVNMFVKLNKSENLRDELFMKLSDCLEENHMDGTIRNLRQKPSGKRKSEPTDPQTPSKKMKLLSGSSPGAVNLSEDEKTFWDLLFVERDGSDEPKRMPQNAAVHNVWSGLNFAWPDPDGRLGEAMKEYTKQLLTKRSLSYWKQFMVLLNDIIELEEPTQGNVFQLELALCWMCYFFAGNTLIEHSNLFWTRLGGYFEEFDQILSTIGRRLVANDDSGYSQLYGAFLNVAYYYGNYRLMVLYYRPDSIEDCNYEQLHAYLADSEWTVLEERVSEENLALLNRVRLQKLRLLSFSSNEQATEVGEGNSTQDVEKERIMSEILSIPDAEGALRPLLLDRSTNVWLLGLMDKQQRKIVAERLLNPDYCPLDELKHILAEVSTDHELLEVFLHAAYKKLAELLQTDGNQATTLFKLSLHDLLEQDEPLLRKMLLQSSSKLLPTKTIIRLKASTVHELEQTLAVLDEVRVESLELEKKSVLVAVHLLLLANLNASDAKQLAQRFEKQLIKFIMLGTVATTSKFVTVETLVRLFGLSPVVVILMQQLVENLTEESFEEFKTILGNFSSENDGHFELLLLIYNQELRNKSRKRLSTVAIAERKAFLEDLVAAVDAYLLQKDPLQQRTHDTIGFNHALKACTTSIHHKTAHQQQLSEQLRDHFLVYIEQALTVVTYNSDMLLTRCLAHKDYLGMDATITTAIEEKCWQTFLSLMRERTTHQDGSEQQGTVMEGENPTVSKSDEQTRRIESIITALVAHLSEQQYMDKLNQLNRKDFTSSFTLKATLAVFSILSKKGLQHTVTPDVCKVFVRSLASVVARDVMELCVQNQLQRDRDLLKTILECFGTIIANQKLALFPALLDYVLQVLSAINIGKQAAVPDGEEHAFFGLHRAMGEVMYALLKARPRYVSSRLPSYLHVYQGLLGALICYKGEQLMPSKSLTSFEILTISDLLLPLQRIVNIASKKLEKQLYILAPYALAQILHTIVQCKRPTTEHSRIASNVYSVCFSLIAIYDNHAPAYLLRTLDESSRLLFTSITKRFERGNRGHKVGRKSA</sequence>
<reference evidence="4" key="1">
    <citation type="submission" date="2013-03" db="EMBL/GenBank/DDBJ databases">
        <title>The Genome Sequence of Anopheles dirus WRAIR2.</title>
        <authorList>
            <consortium name="The Broad Institute Genomics Platform"/>
            <person name="Neafsey D.E."/>
            <person name="Walton C."/>
            <person name="Walker B."/>
            <person name="Young S.K."/>
            <person name="Zeng Q."/>
            <person name="Gargeya S."/>
            <person name="Fitzgerald M."/>
            <person name="Haas B."/>
            <person name="Abouelleil A."/>
            <person name="Allen A.W."/>
            <person name="Alvarado L."/>
            <person name="Arachchi H.M."/>
            <person name="Berlin A.M."/>
            <person name="Chapman S.B."/>
            <person name="Gainer-Dewar J."/>
            <person name="Goldberg J."/>
            <person name="Griggs A."/>
            <person name="Gujja S."/>
            <person name="Hansen M."/>
            <person name="Howarth C."/>
            <person name="Imamovic A."/>
            <person name="Ireland A."/>
            <person name="Larimer J."/>
            <person name="McCowan C."/>
            <person name="Murphy C."/>
            <person name="Pearson M."/>
            <person name="Poon T.W."/>
            <person name="Priest M."/>
            <person name="Roberts A."/>
            <person name="Saif S."/>
            <person name="Shea T."/>
            <person name="Sisk P."/>
            <person name="Sykes S."/>
            <person name="Wortman J."/>
            <person name="Nusbaum C."/>
            <person name="Birren B."/>
        </authorList>
    </citation>
    <scope>NUCLEOTIDE SEQUENCE [LARGE SCALE GENOMIC DNA]</scope>
    <source>
        <strain evidence="4">WRAIR2</strain>
    </source>
</reference>
<feature type="region of interest" description="Disordered" evidence="1">
    <location>
        <begin position="1107"/>
        <end position="1132"/>
    </location>
</feature>
<organism evidence="3 4">
    <name type="scientific">Anopheles dirus</name>
    <dbReference type="NCBI Taxonomy" id="7168"/>
    <lineage>
        <taxon>Eukaryota</taxon>
        <taxon>Metazoa</taxon>
        <taxon>Ecdysozoa</taxon>
        <taxon>Arthropoda</taxon>
        <taxon>Hexapoda</taxon>
        <taxon>Insecta</taxon>
        <taxon>Pterygota</taxon>
        <taxon>Neoptera</taxon>
        <taxon>Endopterygota</taxon>
        <taxon>Diptera</taxon>
        <taxon>Nematocera</taxon>
        <taxon>Culicoidea</taxon>
        <taxon>Culicidae</taxon>
        <taxon>Anophelinae</taxon>
        <taxon>Anopheles</taxon>
    </lineage>
</organism>
<dbReference type="VEuPathDB" id="VectorBase:ADIR000190"/>
<dbReference type="InterPro" id="IPR018849">
    <property type="entry name" value="Urb2/Npa2_C"/>
</dbReference>
<dbReference type="Pfam" id="PF10441">
    <property type="entry name" value="Urb2"/>
    <property type="match status" value="1"/>
</dbReference>
<evidence type="ECO:0000313" key="3">
    <source>
        <dbReference type="EnsemblMetazoa" id="ADIR000190-PA"/>
    </source>
</evidence>
<reference evidence="3" key="2">
    <citation type="submission" date="2020-05" db="UniProtKB">
        <authorList>
            <consortium name="EnsemblMetazoa"/>
        </authorList>
    </citation>
    <scope>IDENTIFICATION</scope>
    <source>
        <strain evidence="3">WRAIR2</strain>
    </source>
</reference>
<dbReference type="STRING" id="7168.A0A182MXT7"/>
<dbReference type="EnsemblMetazoa" id="ADIR000190-RA">
    <property type="protein sequence ID" value="ADIR000190-PA"/>
    <property type="gene ID" value="ADIR000190"/>
</dbReference>
<accession>A0A182MXT7</accession>
<keyword evidence="4" id="KW-1185">Reference proteome</keyword>
<dbReference type="Proteomes" id="UP000075884">
    <property type="component" value="Unassembled WGS sequence"/>
</dbReference>
<feature type="region of interest" description="Disordered" evidence="1">
    <location>
        <begin position="432"/>
        <end position="469"/>
    </location>
</feature>
<proteinExistence type="predicted"/>
<name>A0A182MXT7_9DIPT</name>